<keyword evidence="3" id="KW-1185">Reference proteome</keyword>
<organism evidence="2 3">
    <name type="scientific">Naasia aerilata</name>
    <dbReference type="NCBI Taxonomy" id="1162966"/>
    <lineage>
        <taxon>Bacteria</taxon>
        <taxon>Bacillati</taxon>
        <taxon>Actinomycetota</taxon>
        <taxon>Actinomycetes</taxon>
        <taxon>Micrococcales</taxon>
        <taxon>Microbacteriaceae</taxon>
        <taxon>Naasia</taxon>
    </lineage>
</organism>
<dbReference type="InterPro" id="IPR008928">
    <property type="entry name" value="6-hairpin_glycosidase_sf"/>
</dbReference>
<name>A0ABM8GGI8_9MICO</name>
<dbReference type="Pfam" id="PF07944">
    <property type="entry name" value="Beta-AFase-like_GH127_cat"/>
    <property type="match status" value="1"/>
</dbReference>
<dbReference type="Proteomes" id="UP001321498">
    <property type="component" value="Chromosome"/>
</dbReference>
<reference evidence="3" key="1">
    <citation type="journal article" date="2019" name="Int. J. Syst. Evol. Microbiol.">
        <title>The Global Catalogue of Microorganisms (GCM) 10K type strain sequencing project: providing services to taxonomists for standard genome sequencing and annotation.</title>
        <authorList>
            <consortium name="The Broad Institute Genomics Platform"/>
            <consortium name="The Broad Institute Genome Sequencing Center for Infectious Disease"/>
            <person name="Wu L."/>
            <person name="Ma J."/>
        </authorList>
    </citation>
    <scope>NUCLEOTIDE SEQUENCE [LARGE SCALE GENOMIC DNA]</scope>
    <source>
        <strain evidence="3">NBRC 108725</strain>
    </source>
</reference>
<accession>A0ABM8GGI8</accession>
<dbReference type="SUPFAM" id="SSF48208">
    <property type="entry name" value="Six-hairpin glycosidases"/>
    <property type="match status" value="1"/>
</dbReference>
<dbReference type="PANTHER" id="PTHR43465">
    <property type="entry name" value="DUF1680 DOMAIN PROTEIN (AFU_ORTHOLOGUE AFUA_1G08910)"/>
    <property type="match status" value="1"/>
</dbReference>
<dbReference type="InterPro" id="IPR049174">
    <property type="entry name" value="Beta-AFase-like"/>
</dbReference>
<dbReference type="InterPro" id="IPR012878">
    <property type="entry name" value="Beta-AFase-like_GH127_cat"/>
</dbReference>
<evidence type="ECO:0000313" key="2">
    <source>
        <dbReference type="EMBL" id="BDZ47470.1"/>
    </source>
</evidence>
<evidence type="ECO:0000259" key="1">
    <source>
        <dbReference type="Pfam" id="PF07944"/>
    </source>
</evidence>
<proteinExistence type="predicted"/>
<dbReference type="PANTHER" id="PTHR43465:SF2">
    <property type="entry name" value="DUF1680 DOMAIN PROTEIN (AFU_ORTHOLOGUE AFUA_1G08910)"/>
    <property type="match status" value="1"/>
</dbReference>
<gene>
    <name evidence="2" type="ORF">GCM10025866_33790</name>
</gene>
<sequence length="332" mass="36402">MGGLSNFDRAAQGKLPGGRRGREFFDSDVYKMLEAMAWEIGRSGNEAMDDRFRSYVSRVGAAQEADGYLNTHFGRPGQGPRYSDLEWGHELYCYGHLIQAGIARGRTSTDHELLAIAIRAADHVCAEFGPRGIQSVCGHPEIELALVELSRLTGERRYLEQARLFIDRRGHGVLGEIEFGQSYFQDTTPVRQASVLEGHAVRALYLASGAADVAVETGDKGLLDAVVRQLRATVSARTYLTGAMGSRHDGESFGEDFELPSDRAYGETCAGVASVMVNHRLLLATAAPGMRTSSSGRCSTWWLRRRPRTVTLSSTATPFIGGRWRACPARKN</sequence>
<evidence type="ECO:0000313" key="3">
    <source>
        <dbReference type="Proteomes" id="UP001321498"/>
    </source>
</evidence>
<dbReference type="EMBL" id="AP027731">
    <property type="protein sequence ID" value="BDZ47470.1"/>
    <property type="molecule type" value="Genomic_DNA"/>
</dbReference>
<feature type="domain" description="Non-reducing end beta-L-arabinofuranosidase-like GH127 catalytic" evidence="1">
    <location>
        <begin position="19"/>
        <end position="285"/>
    </location>
</feature>
<protein>
    <recommendedName>
        <fullName evidence="1">Non-reducing end beta-L-arabinofuranosidase-like GH127 catalytic domain-containing protein</fullName>
    </recommendedName>
</protein>